<gene>
    <name evidence="3" type="ORF">UXM345_LOCUS16582</name>
</gene>
<name>A0A819P6T2_9BILA</name>
<keyword evidence="2" id="KW-0732">Signal</keyword>
<comment type="caution">
    <text evidence="3">The sequence shown here is derived from an EMBL/GenBank/DDBJ whole genome shotgun (WGS) entry which is preliminary data.</text>
</comment>
<reference evidence="3" key="1">
    <citation type="submission" date="2021-02" db="EMBL/GenBank/DDBJ databases">
        <authorList>
            <person name="Nowell W R."/>
        </authorList>
    </citation>
    <scope>NUCLEOTIDE SEQUENCE</scope>
</reference>
<accession>A0A819P6T2</accession>
<feature type="region of interest" description="Disordered" evidence="1">
    <location>
        <begin position="146"/>
        <end position="167"/>
    </location>
</feature>
<evidence type="ECO:0000313" key="3">
    <source>
        <dbReference type="EMBL" id="CAF4007862.1"/>
    </source>
</evidence>
<evidence type="ECO:0000313" key="4">
    <source>
        <dbReference type="Proteomes" id="UP000663842"/>
    </source>
</evidence>
<sequence>RSGHPDRDLFMALAFIPLANAGNLSSIIVGSAQEEISLEKLIAQVHEEVMREATLRGGSVDETEFTRRIREIMHDGVGSSIGCSTAVVATLSILSLKTTTFTSTSVIKTKPTKRKLSTQMKSIAKQNPRQESVRGYRQSARLVFNKQDEKRSTENETMDTSSPYEVPTVKSETITNEIVNGNIKNTKLLDISQTQRLVRKCVARNKLTSTRKRTFLAQYILFYLSCIN</sequence>
<proteinExistence type="predicted"/>
<organism evidence="3 4">
    <name type="scientific">Rotaria magnacalcarata</name>
    <dbReference type="NCBI Taxonomy" id="392030"/>
    <lineage>
        <taxon>Eukaryota</taxon>
        <taxon>Metazoa</taxon>
        <taxon>Spiralia</taxon>
        <taxon>Gnathifera</taxon>
        <taxon>Rotifera</taxon>
        <taxon>Eurotatoria</taxon>
        <taxon>Bdelloidea</taxon>
        <taxon>Philodinida</taxon>
        <taxon>Philodinidae</taxon>
        <taxon>Rotaria</taxon>
    </lineage>
</organism>
<evidence type="ECO:0000256" key="2">
    <source>
        <dbReference type="SAM" id="SignalP"/>
    </source>
</evidence>
<feature type="region of interest" description="Disordered" evidence="1">
    <location>
        <begin position="112"/>
        <end position="131"/>
    </location>
</feature>
<dbReference type="AlphaFoldDB" id="A0A819P6T2"/>
<feature type="chain" id="PRO_5032731604" evidence="2">
    <location>
        <begin position="22"/>
        <end position="228"/>
    </location>
</feature>
<feature type="non-terminal residue" evidence="3">
    <location>
        <position position="1"/>
    </location>
</feature>
<feature type="compositionally biased region" description="Polar residues" evidence="1">
    <location>
        <begin position="117"/>
        <end position="130"/>
    </location>
</feature>
<evidence type="ECO:0000256" key="1">
    <source>
        <dbReference type="SAM" id="MobiDB-lite"/>
    </source>
</evidence>
<dbReference type="Proteomes" id="UP000663842">
    <property type="component" value="Unassembled WGS sequence"/>
</dbReference>
<feature type="signal peptide" evidence="2">
    <location>
        <begin position="1"/>
        <end position="21"/>
    </location>
</feature>
<protein>
    <submittedName>
        <fullName evidence="3">Uncharacterized protein</fullName>
    </submittedName>
</protein>
<dbReference type="EMBL" id="CAJOBF010002071">
    <property type="protein sequence ID" value="CAF4007862.1"/>
    <property type="molecule type" value="Genomic_DNA"/>
</dbReference>